<sequence length="158" mass="17767">MLLPSPPKTLAAAILLSLASHTSATLLWDGRLNNYTSASFLSNWSWSNPIGPYQYYIHGSGSVSDYISLSPTYKNPHDTNSLRGIQLSIDNTSSWNGQYMMRTELIPFSTTAKINESKVFYHFSLSHTNVNPPSITEEHQICFFESHFMELKYGPIAL</sequence>
<feature type="non-terminal residue" evidence="3">
    <location>
        <position position="158"/>
    </location>
</feature>
<dbReference type="RefSeq" id="XP_016760542.1">
    <property type="nucleotide sequence ID" value="XM_016905345.1"/>
</dbReference>
<dbReference type="EMBL" id="KB456264">
    <property type="protein sequence ID" value="EMF12421.1"/>
    <property type="molecule type" value="Genomic_DNA"/>
</dbReference>
<accession>M3BWL7</accession>
<evidence type="ECO:0000256" key="1">
    <source>
        <dbReference type="SAM" id="SignalP"/>
    </source>
</evidence>
<organism evidence="3 4">
    <name type="scientific">Sphaerulina musiva (strain SO2202)</name>
    <name type="common">Poplar stem canker fungus</name>
    <name type="synonym">Septoria musiva</name>
    <dbReference type="NCBI Taxonomy" id="692275"/>
    <lineage>
        <taxon>Eukaryota</taxon>
        <taxon>Fungi</taxon>
        <taxon>Dikarya</taxon>
        <taxon>Ascomycota</taxon>
        <taxon>Pezizomycotina</taxon>
        <taxon>Dothideomycetes</taxon>
        <taxon>Dothideomycetidae</taxon>
        <taxon>Mycosphaerellales</taxon>
        <taxon>Mycosphaerellaceae</taxon>
        <taxon>Sphaerulina</taxon>
    </lineage>
</organism>
<evidence type="ECO:0000313" key="3">
    <source>
        <dbReference type="EMBL" id="EMF12421.1"/>
    </source>
</evidence>
<evidence type="ECO:0000259" key="2">
    <source>
        <dbReference type="Pfam" id="PF18271"/>
    </source>
</evidence>
<keyword evidence="4" id="KW-1185">Reference proteome</keyword>
<dbReference type="HOGENOM" id="CLU_1678902_0_0_1"/>
<dbReference type="OrthoDB" id="120072at2759"/>
<evidence type="ECO:0000313" key="4">
    <source>
        <dbReference type="Proteomes" id="UP000016931"/>
    </source>
</evidence>
<feature type="chain" id="PRO_5004032001" description="Glycoside hydrolase 131 catalytic N-terminal domain-containing protein" evidence="1">
    <location>
        <begin position="25"/>
        <end position="158"/>
    </location>
</feature>
<dbReference type="STRING" id="692275.M3BWL7"/>
<reference evidence="3 4" key="1">
    <citation type="journal article" date="2012" name="PLoS Pathog.">
        <title>Diverse lifestyles and strategies of plant pathogenesis encoded in the genomes of eighteen Dothideomycetes fungi.</title>
        <authorList>
            <person name="Ohm R.A."/>
            <person name="Feau N."/>
            <person name="Henrissat B."/>
            <person name="Schoch C.L."/>
            <person name="Horwitz B.A."/>
            <person name="Barry K.W."/>
            <person name="Condon B.J."/>
            <person name="Copeland A.C."/>
            <person name="Dhillon B."/>
            <person name="Glaser F."/>
            <person name="Hesse C.N."/>
            <person name="Kosti I."/>
            <person name="LaButti K."/>
            <person name="Lindquist E.A."/>
            <person name="Lucas S."/>
            <person name="Salamov A.A."/>
            <person name="Bradshaw R.E."/>
            <person name="Ciuffetti L."/>
            <person name="Hamelin R.C."/>
            <person name="Kema G.H.J."/>
            <person name="Lawrence C."/>
            <person name="Scott J.A."/>
            <person name="Spatafora J.W."/>
            <person name="Turgeon B.G."/>
            <person name="de Wit P.J.G.M."/>
            <person name="Zhong S."/>
            <person name="Goodwin S.B."/>
            <person name="Grigoriev I.V."/>
        </authorList>
    </citation>
    <scope>NUCLEOTIDE SEQUENCE [LARGE SCALE GENOMIC DNA]</scope>
    <source>
        <strain evidence="3 4">SO2202</strain>
    </source>
</reference>
<feature type="domain" description="Glycoside hydrolase 131 catalytic N-terminal" evidence="2">
    <location>
        <begin position="26"/>
        <end position="155"/>
    </location>
</feature>
<dbReference type="PANTHER" id="PTHR34612:SF6">
    <property type="entry name" value="GLYCOSIDE HYDROLASE 131 CATALYTIC N-TERMINAL DOMAIN-CONTAINING PROTEIN"/>
    <property type="match status" value="1"/>
</dbReference>
<dbReference type="InterPro" id="IPR041524">
    <property type="entry name" value="GH131_N"/>
</dbReference>
<proteinExistence type="predicted"/>
<dbReference type="Pfam" id="PF18271">
    <property type="entry name" value="GH131_N"/>
    <property type="match status" value="1"/>
</dbReference>
<dbReference type="eggNOG" id="ENOG502QVJU">
    <property type="taxonomic scope" value="Eukaryota"/>
</dbReference>
<dbReference type="PANTHER" id="PTHR34612">
    <property type="entry name" value="GH131_N DOMAIN-CONTAINING PROTEIN"/>
    <property type="match status" value="1"/>
</dbReference>
<feature type="signal peptide" evidence="1">
    <location>
        <begin position="1"/>
        <end position="24"/>
    </location>
</feature>
<dbReference type="GeneID" id="27902482"/>
<gene>
    <name evidence="3" type="ORF">SEPMUDRAFT_149105</name>
</gene>
<keyword evidence="1" id="KW-0732">Signal</keyword>
<dbReference type="Proteomes" id="UP000016931">
    <property type="component" value="Unassembled WGS sequence"/>
</dbReference>
<dbReference type="Gene3D" id="2.60.120.1160">
    <property type="match status" value="1"/>
</dbReference>
<name>M3BWL7_SPHMS</name>
<protein>
    <recommendedName>
        <fullName evidence="2">Glycoside hydrolase 131 catalytic N-terminal domain-containing protein</fullName>
    </recommendedName>
</protein>
<dbReference type="AlphaFoldDB" id="M3BWL7"/>